<evidence type="ECO:0000256" key="2">
    <source>
        <dbReference type="ARBA" id="ARBA00008683"/>
    </source>
</evidence>
<evidence type="ECO:0000256" key="1">
    <source>
        <dbReference type="ARBA" id="ARBA00004370"/>
    </source>
</evidence>
<feature type="domain" description="Peptidase S49" evidence="9">
    <location>
        <begin position="391"/>
        <end position="542"/>
    </location>
</feature>
<dbReference type="InterPro" id="IPR029045">
    <property type="entry name" value="ClpP/crotonase-like_dom_sf"/>
</dbReference>
<keyword evidence="8" id="KW-0812">Transmembrane</keyword>
<keyword evidence="6 8" id="KW-0472">Membrane</keyword>
<dbReference type="NCBIfam" id="TIGR00706">
    <property type="entry name" value="SppA_dom"/>
    <property type="match status" value="1"/>
</dbReference>
<feature type="active site" description="Nucleophile" evidence="7">
    <location>
        <position position="408"/>
    </location>
</feature>
<evidence type="ECO:0000256" key="4">
    <source>
        <dbReference type="ARBA" id="ARBA00022801"/>
    </source>
</evidence>
<keyword evidence="8" id="KW-1133">Transmembrane helix</keyword>
<protein>
    <submittedName>
        <fullName evidence="10">Signal peptide peptidase SppA, 67K type</fullName>
    </submittedName>
</protein>
<dbReference type="NCBIfam" id="TIGR00705">
    <property type="entry name" value="SppA_67K"/>
    <property type="match status" value="1"/>
</dbReference>
<reference evidence="10" key="1">
    <citation type="submission" date="2012-01" db="EMBL/GenBank/DDBJ databases">
        <title>The Genome Sequence of Treponema denticola H-22.</title>
        <authorList>
            <consortium name="The Broad Institute Genome Sequencing Platform"/>
            <person name="Earl A."/>
            <person name="Ward D."/>
            <person name="Feldgarden M."/>
            <person name="Gevers D."/>
            <person name="Blanton J.M."/>
            <person name="Fenno C.J."/>
            <person name="Baranova O.V."/>
            <person name="Mathney J."/>
            <person name="Dewhirst F.E."/>
            <person name="Izard J."/>
            <person name="Young S.K."/>
            <person name="Zeng Q."/>
            <person name="Gargeya S."/>
            <person name="Fitzgerald M."/>
            <person name="Haas B."/>
            <person name="Abouelleil A."/>
            <person name="Alvarado L."/>
            <person name="Arachchi H.M."/>
            <person name="Berlin A."/>
            <person name="Chapman S.B."/>
            <person name="Gearin G."/>
            <person name="Goldberg J."/>
            <person name="Griggs A."/>
            <person name="Gujja S."/>
            <person name="Hansen M."/>
            <person name="Heiman D."/>
            <person name="Howarth C."/>
            <person name="Larimer J."/>
            <person name="Lui A."/>
            <person name="MacDonald P.J.P."/>
            <person name="McCowen C."/>
            <person name="Montmayeur A."/>
            <person name="Murphy C."/>
            <person name="Neiman D."/>
            <person name="Pearson M."/>
            <person name="Priest M."/>
            <person name="Roberts A."/>
            <person name="Saif S."/>
            <person name="Shea T."/>
            <person name="Sisk P."/>
            <person name="Stolte C."/>
            <person name="Sykes S."/>
            <person name="Wortman J."/>
            <person name="Nusbaum C."/>
            <person name="Birren B."/>
        </authorList>
    </citation>
    <scope>NUCLEOTIDE SEQUENCE [LARGE SCALE GENOMIC DNA]</scope>
    <source>
        <strain evidence="10">H-22</strain>
    </source>
</reference>
<evidence type="ECO:0000256" key="5">
    <source>
        <dbReference type="ARBA" id="ARBA00022825"/>
    </source>
</evidence>
<accession>A0A0E2E368</accession>
<dbReference type="CDD" id="cd07023">
    <property type="entry name" value="S49_Sppa_N_C"/>
    <property type="match status" value="1"/>
</dbReference>
<keyword evidence="3" id="KW-0645">Protease</keyword>
<dbReference type="PANTHER" id="PTHR33209:SF1">
    <property type="entry name" value="PEPTIDASE S49 DOMAIN-CONTAINING PROTEIN"/>
    <property type="match status" value="1"/>
</dbReference>
<name>A0A0E2E368_TREDN</name>
<dbReference type="RefSeq" id="WP_002684912.1">
    <property type="nucleotide sequence ID" value="NZ_CM001795.1"/>
</dbReference>
<feature type="transmembrane region" description="Helical" evidence="8">
    <location>
        <begin position="21"/>
        <end position="44"/>
    </location>
</feature>
<dbReference type="InterPro" id="IPR047217">
    <property type="entry name" value="S49_SppA_67K_type_N"/>
</dbReference>
<dbReference type="Gene3D" id="6.20.330.10">
    <property type="match status" value="1"/>
</dbReference>
<dbReference type="InterPro" id="IPR004635">
    <property type="entry name" value="Pept_S49_SppA"/>
</dbReference>
<dbReference type="Pfam" id="PF01343">
    <property type="entry name" value="Peptidase_S49"/>
    <property type="match status" value="2"/>
</dbReference>
<feature type="domain" description="Peptidase S49" evidence="9">
    <location>
        <begin position="138"/>
        <end position="286"/>
    </location>
</feature>
<dbReference type="InterPro" id="IPR047272">
    <property type="entry name" value="S49_SppA_C"/>
</dbReference>
<keyword evidence="5" id="KW-0720">Serine protease</keyword>
<dbReference type="GO" id="GO:0006465">
    <property type="term" value="P:signal peptide processing"/>
    <property type="evidence" value="ECO:0007669"/>
    <property type="project" value="InterPro"/>
</dbReference>
<comment type="subcellular location">
    <subcellularLocation>
        <location evidence="1">Membrane</location>
    </subcellularLocation>
</comment>
<dbReference type="CDD" id="cd07018">
    <property type="entry name" value="S49_SppA_67K_type"/>
    <property type="match status" value="1"/>
</dbReference>
<sequence length="609" mass="66567">MQENQEQKKRPGCFMAFFRGINILRLIIINIIFFFFFFSFLGVMGSIPSNTKTVERVPNEAVLMINPSGVLTEKESDIFSAGIPAIGKKSAVLVSDLVKAIKNAAFDRRITSLYLDFSELGGLSSGHLSELGDALKVFKNSGKKIYAYAVGYSIPSYFLASYADRIGIDPLGEVSFAGFASRPVFFKGLEEKFGIKWNVIQAGTYKGMAETYSRDNLSQNVRSNLKSMFDDLWNKYTSDIAANRNMPPEKIRAFAENNNALIKKYEGNGAKAALEEGFVTDIASVDEFAANIGFADSKTFSVTVNTIGYDSYNANFAEMPSQNSIGVIHINGAISSTGTGRIDDSAVSYKIVDLFDIAQGDPTVKAIVVRVNSGGGEVFASEEIRRAIDRAKASGLPVVVSMGSVAASGAYWISSSADYIFASPYTITGSIGVLATAPSFKEAVKKYLGITSDLVYSGQKPSYSVLEEPSPEEKEVRQMEVMHIYKTFIETVARGRNLPEKTVEELAGGRVYSGEQALNLKLVDALGSLDEAVKYAAELANISGQYSVKEIKKPLPFTEALIKSILEDLDASTLSQMNFADIKAFTDFLNLKSKKGIYVYSPEYLIWEN</sequence>
<evidence type="ECO:0000313" key="10">
    <source>
        <dbReference type="EMBL" id="EMB32503.1"/>
    </source>
</evidence>
<dbReference type="GO" id="GO:0016020">
    <property type="term" value="C:membrane"/>
    <property type="evidence" value="ECO:0007669"/>
    <property type="project" value="UniProtKB-SubCell"/>
</dbReference>
<proteinExistence type="inferred from homology"/>
<dbReference type="InterPro" id="IPR002142">
    <property type="entry name" value="Peptidase_S49"/>
</dbReference>
<dbReference type="Gene3D" id="3.90.226.10">
    <property type="entry name" value="2-enoyl-CoA Hydratase, Chain A, domain 1"/>
    <property type="match status" value="2"/>
</dbReference>
<comment type="caution">
    <text evidence="10">The sequence shown here is derived from an EMBL/GenBank/DDBJ whole genome shotgun (WGS) entry which is preliminary data.</text>
</comment>
<organism evidence="10">
    <name type="scientific">Treponema denticola H-22</name>
    <dbReference type="NCBI Taxonomy" id="999432"/>
    <lineage>
        <taxon>Bacteria</taxon>
        <taxon>Pseudomonadati</taxon>
        <taxon>Spirochaetota</taxon>
        <taxon>Spirochaetia</taxon>
        <taxon>Spirochaetales</taxon>
        <taxon>Treponemataceae</taxon>
        <taxon>Treponema</taxon>
    </lineage>
</organism>
<evidence type="ECO:0000259" key="9">
    <source>
        <dbReference type="Pfam" id="PF01343"/>
    </source>
</evidence>
<dbReference type="InterPro" id="IPR004634">
    <property type="entry name" value="Pept_S49_pIV"/>
</dbReference>
<dbReference type="PANTHER" id="PTHR33209">
    <property type="entry name" value="PROTEASE 4"/>
    <property type="match status" value="1"/>
</dbReference>
<dbReference type="PATRIC" id="fig|999432.5.peg.1791"/>
<comment type="similarity">
    <text evidence="2">Belongs to the peptidase S49 family.</text>
</comment>
<dbReference type="Proteomes" id="UP000011705">
    <property type="component" value="Chromosome"/>
</dbReference>
<evidence type="ECO:0000256" key="3">
    <source>
        <dbReference type="ARBA" id="ARBA00022670"/>
    </source>
</evidence>
<dbReference type="EMBL" id="AGDV01000014">
    <property type="protein sequence ID" value="EMB32503.1"/>
    <property type="molecule type" value="Genomic_DNA"/>
</dbReference>
<evidence type="ECO:0000256" key="8">
    <source>
        <dbReference type="SAM" id="Phobius"/>
    </source>
</evidence>
<dbReference type="AlphaFoldDB" id="A0A0E2E368"/>
<evidence type="ECO:0000256" key="6">
    <source>
        <dbReference type="ARBA" id="ARBA00023136"/>
    </source>
</evidence>
<dbReference type="SUPFAM" id="SSF52096">
    <property type="entry name" value="ClpP/crotonase"/>
    <property type="match status" value="2"/>
</dbReference>
<feature type="active site" description="Proton donor/acceptor" evidence="7">
    <location>
        <position position="206"/>
    </location>
</feature>
<gene>
    <name evidence="10" type="ORF">HMPREF9726_01727</name>
</gene>
<keyword evidence="4" id="KW-0378">Hydrolase</keyword>
<dbReference type="PIRSF" id="PIRSF001217">
    <property type="entry name" value="Protease_4_SppA"/>
    <property type="match status" value="1"/>
</dbReference>
<dbReference type="HOGENOM" id="CLU_008856_1_1_12"/>
<evidence type="ECO:0000256" key="7">
    <source>
        <dbReference type="PIRSR" id="PIRSR001217-1"/>
    </source>
</evidence>
<dbReference type="GO" id="GO:0008236">
    <property type="term" value="F:serine-type peptidase activity"/>
    <property type="evidence" value="ECO:0007669"/>
    <property type="project" value="UniProtKB-KW"/>
</dbReference>